<comment type="caution">
    <text evidence="4">The sequence shown here is derived from an EMBL/GenBank/DDBJ whole genome shotgun (WGS) entry which is preliminary data.</text>
</comment>
<dbReference type="InterPro" id="IPR010992">
    <property type="entry name" value="IHF-like_DNA-bd_dom_sf"/>
</dbReference>
<organism evidence="4 5">
    <name type="scientific">Pacificibacter maritimus</name>
    <dbReference type="NCBI Taxonomy" id="762213"/>
    <lineage>
        <taxon>Bacteria</taxon>
        <taxon>Pseudomonadati</taxon>
        <taxon>Pseudomonadota</taxon>
        <taxon>Alphaproteobacteria</taxon>
        <taxon>Rhodobacterales</taxon>
        <taxon>Roseobacteraceae</taxon>
        <taxon>Pacificibacter</taxon>
    </lineage>
</organism>
<dbReference type="Gene3D" id="4.10.520.10">
    <property type="entry name" value="IHF-like DNA-binding proteins"/>
    <property type="match status" value="1"/>
</dbReference>
<name>A0A3N4USR2_9RHOB</name>
<keyword evidence="2 4" id="KW-0238">DNA-binding</keyword>
<accession>A0A3N4USR2</accession>
<reference evidence="4 5" key="1">
    <citation type="submission" date="2018-11" db="EMBL/GenBank/DDBJ databases">
        <title>Genomic Encyclopedia of Type Strains, Phase IV (KMG-IV): sequencing the most valuable type-strain genomes for metagenomic binning, comparative biology and taxonomic classification.</title>
        <authorList>
            <person name="Goeker M."/>
        </authorList>
    </citation>
    <scope>NUCLEOTIDE SEQUENCE [LARGE SCALE GENOMIC DNA]</scope>
    <source>
        <strain evidence="4 5">DSM 104731</strain>
    </source>
</reference>
<dbReference type="InterPro" id="IPR000119">
    <property type="entry name" value="Hist_DNA-bd"/>
</dbReference>
<sequence>MASRRSTSTTSTAAAKTVATSTPAAEVESPEASLVNVVKKKELIERVSEASGVKRGLTKKVIESLLKEMGDILQDGGELNVPPLGKLSVNRQKEIANAFILIAKLRRPKGMLAEKKPKVEGEDGAVDAASENAAE</sequence>
<comment type="similarity">
    <text evidence="1">Belongs to the bacterial histone-like protein family.</text>
</comment>
<dbReference type="Proteomes" id="UP000269689">
    <property type="component" value="Unassembled WGS sequence"/>
</dbReference>
<feature type="compositionally biased region" description="Low complexity" evidence="3">
    <location>
        <begin position="1"/>
        <end position="25"/>
    </location>
</feature>
<dbReference type="GO" id="GO:0030527">
    <property type="term" value="F:structural constituent of chromatin"/>
    <property type="evidence" value="ECO:0007669"/>
    <property type="project" value="InterPro"/>
</dbReference>
<evidence type="ECO:0000256" key="3">
    <source>
        <dbReference type="SAM" id="MobiDB-lite"/>
    </source>
</evidence>
<feature type="region of interest" description="Disordered" evidence="3">
    <location>
        <begin position="114"/>
        <end position="135"/>
    </location>
</feature>
<dbReference type="Pfam" id="PF00216">
    <property type="entry name" value="Bac_DNA_binding"/>
    <property type="match status" value="1"/>
</dbReference>
<dbReference type="EMBL" id="RKQK01000001">
    <property type="protein sequence ID" value="RPE71745.1"/>
    <property type="molecule type" value="Genomic_DNA"/>
</dbReference>
<keyword evidence="5" id="KW-1185">Reference proteome</keyword>
<feature type="region of interest" description="Disordered" evidence="3">
    <location>
        <begin position="1"/>
        <end position="31"/>
    </location>
</feature>
<evidence type="ECO:0000256" key="1">
    <source>
        <dbReference type="ARBA" id="ARBA00010529"/>
    </source>
</evidence>
<evidence type="ECO:0000313" key="5">
    <source>
        <dbReference type="Proteomes" id="UP000269689"/>
    </source>
</evidence>
<dbReference type="SUPFAM" id="SSF47729">
    <property type="entry name" value="IHF-like DNA-binding proteins"/>
    <property type="match status" value="1"/>
</dbReference>
<dbReference type="OrthoDB" id="7873378at2"/>
<evidence type="ECO:0000313" key="4">
    <source>
        <dbReference type="EMBL" id="RPE71745.1"/>
    </source>
</evidence>
<gene>
    <name evidence="4" type="ORF">EDD53_0873</name>
</gene>
<dbReference type="GO" id="GO:0003677">
    <property type="term" value="F:DNA binding"/>
    <property type="evidence" value="ECO:0007669"/>
    <property type="project" value="UniProtKB-KW"/>
</dbReference>
<proteinExistence type="inferred from homology"/>
<protein>
    <submittedName>
        <fullName evidence="4">DNA-binding protein</fullName>
    </submittedName>
</protein>
<dbReference type="AlphaFoldDB" id="A0A3N4USR2"/>
<dbReference type="RefSeq" id="WP_123791934.1">
    <property type="nucleotide sequence ID" value="NZ_RKQK01000001.1"/>
</dbReference>
<evidence type="ECO:0000256" key="2">
    <source>
        <dbReference type="ARBA" id="ARBA00023125"/>
    </source>
</evidence>